<feature type="transmembrane region" description="Helical" evidence="7">
    <location>
        <begin position="197"/>
        <end position="223"/>
    </location>
</feature>
<comment type="subcellular location">
    <subcellularLocation>
        <location evidence="1 7">Membrane</location>
        <topology evidence="1 7">Multi-pass membrane protein</topology>
    </subcellularLocation>
</comment>
<accession>A0A9D3PZM9</accession>
<evidence type="ECO:0000256" key="1">
    <source>
        <dbReference type="ARBA" id="ARBA00004141"/>
    </source>
</evidence>
<feature type="transmembrane region" description="Helical" evidence="7">
    <location>
        <begin position="12"/>
        <end position="37"/>
    </location>
</feature>
<dbReference type="Proteomes" id="UP001046870">
    <property type="component" value="Chromosome 8"/>
</dbReference>
<evidence type="ECO:0000256" key="2">
    <source>
        <dbReference type="ARBA" id="ARBA00006840"/>
    </source>
</evidence>
<comment type="caution">
    <text evidence="8">The sequence shown here is derived from an EMBL/GenBank/DDBJ whole genome shotgun (WGS) entry which is preliminary data.</text>
</comment>
<proteinExistence type="inferred from homology"/>
<dbReference type="EMBL" id="JAFDVH010000008">
    <property type="protein sequence ID" value="KAG7472564.1"/>
    <property type="molecule type" value="Genomic_DNA"/>
</dbReference>
<name>A0A9D3PZM9_MEGAT</name>
<keyword evidence="5 7" id="KW-0472">Membrane</keyword>
<evidence type="ECO:0000256" key="5">
    <source>
        <dbReference type="ARBA" id="ARBA00023136"/>
    </source>
</evidence>
<evidence type="ECO:0000256" key="4">
    <source>
        <dbReference type="ARBA" id="ARBA00022989"/>
    </source>
</evidence>
<feature type="disulfide bond" evidence="6">
    <location>
        <begin position="150"/>
        <end position="185"/>
    </location>
</feature>
<organism evidence="8 9">
    <name type="scientific">Megalops atlanticus</name>
    <name type="common">Tarpon</name>
    <name type="synonym">Clupea gigantea</name>
    <dbReference type="NCBI Taxonomy" id="7932"/>
    <lineage>
        <taxon>Eukaryota</taxon>
        <taxon>Metazoa</taxon>
        <taxon>Chordata</taxon>
        <taxon>Craniata</taxon>
        <taxon>Vertebrata</taxon>
        <taxon>Euteleostomi</taxon>
        <taxon>Actinopterygii</taxon>
        <taxon>Neopterygii</taxon>
        <taxon>Teleostei</taxon>
        <taxon>Elopiformes</taxon>
        <taxon>Megalopidae</taxon>
        <taxon>Megalops</taxon>
    </lineage>
</organism>
<keyword evidence="6" id="KW-1015">Disulfide bond</keyword>
<dbReference type="AlphaFoldDB" id="A0A9D3PZM9"/>
<dbReference type="PRINTS" id="PR00259">
    <property type="entry name" value="TMFOUR"/>
</dbReference>
<reference evidence="8" key="1">
    <citation type="submission" date="2021-01" db="EMBL/GenBank/DDBJ databases">
        <authorList>
            <person name="Zahm M."/>
            <person name="Roques C."/>
            <person name="Cabau C."/>
            <person name="Klopp C."/>
            <person name="Donnadieu C."/>
            <person name="Jouanno E."/>
            <person name="Lampietro C."/>
            <person name="Louis A."/>
            <person name="Herpin A."/>
            <person name="Echchiki A."/>
            <person name="Berthelot C."/>
            <person name="Parey E."/>
            <person name="Roest-Crollius H."/>
            <person name="Braasch I."/>
            <person name="Postlethwait J."/>
            <person name="Bobe J."/>
            <person name="Montfort J."/>
            <person name="Bouchez O."/>
            <person name="Begum T."/>
            <person name="Mejri S."/>
            <person name="Adams A."/>
            <person name="Chen W.-J."/>
            <person name="Guiguen Y."/>
        </authorList>
    </citation>
    <scope>NUCLEOTIDE SEQUENCE</scope>
    <source>
        <strain evidence="8">YG-15Mar2019-1</strain>
        <tissue evidence="8">Brain</tissue>
    </source>
</reference>
<dbReference type="Gene3D" id="1.10.1450.10">
    <property type="entry name" value="Tetraspanin"/>
    <property type="match status" value="1"/>
</dbReference>
<feature type="transmembrane region" description="Helical" evidence="7">
    <location>
        <begin position="83"/>
        <end position="107"/>
    </location>
</feature>
<gene>
    <name evidence="8" type="ORF">MATL_G00110130</name>
</gene>
<evidence type="ECO:0000313" key="9">
    <source>
        <dbReference type="Proteomes" id="UP001046870"/>
    </source>
</evidence>
<evidence type="ECO:0000313" key="8">
    <source>
        <dbReference type="EMBL" id="KAG7472564.1"/>
    </source>
</evidence>
<keyword evidence="9" id="KW-1185">Reference proteome</keyword>
<dbReference type="InterPro" id="IPR018499">
    <property type="entry name" value="Tetraspanin/Peripherin"/>
</dbReference>
<dbReference type="PANTHER" id="PTHR19282:SF39">
    <property type="entry name" value="LEUKOCYTE SURFACE ANTIGEN CD53"/>
    <property type="match status" value="1"/>
</dbReference>
<feature type="transmembrane region" description="Helical" evidence="7">
    <location>
        <begin position="57"/>
        <end position="76"/>
    </location>
</feature>
<sequence length="233" mass="26423">MINRSCLRCLKNTMCFLNFLCWLCGAFVLAFGIFMMMNSRFSSLILSFWPIFPANTLVVTGTIVTCVCYLGFLGALKENRCLLISFFILLFILMLVELAMACVFLVYNREIDTFFEKDLLHSLEAYKQSTETGNQTLKDDFDAIQSIFKCCGVHGVSDWEGNVPISCCTSDPCSSSPQENWQEGCHLKLRNWFARNFLSTGAGVVSMFILQFFCLCFTVPLFCHLSRTGLGYK</sequence>
<dbReference type="GO" id="GO:0005886">
    <property type="term" value="C:plasma membrane"/>
    <property type="evidence" value="ECO:0007669"/>
    <property type="project" value="TreeGrafter"/>
</dbReference>
<dbReference type="InterPro" id="IPR008952">
    <property type="entry name" value="Tetraspanin_EC2_sf"/>
</dbReference>
<dbReference type="SUPFAM" id="SSF48652">
    <property type="entry name" value="Tetraspanin"/>
    <property type="match status" value="1"/>
</dbReference>
<evidence type="ECO:0000256" key="6">
    <source>
        <dbReference type="PIRSR" id="PIRSR002419-1"/>
    </source>
</evidence>
<feature type="disulfide bond" evidence="6">
    <location>
        <begin position="151"/>
        <end position="168"/>
    </location>
</feature>
<protein>
    <recommendedName>
        <fullName evidence="7">Tetraspanin</fullName>
    </recommendedName>
</protein>
<evidence type="ECO:0000256" key="7">
    <source>
        <dbReference type="RuleBase" id="RU361218"/>
    </source>
</evidence>
<dbReference type="PANTHER" id="PTHR19282">
    <property type="entry name" value="TETRASPANIN"/>
    <property type="match status" value="1"/>
</dbReference>
<dbReference type="PIRSF" id="PIRSF002419">
    <property type="entry name" value="Tetraspanin"/>
    <property type="match status" value="1"/>
</dbReference>
<dbReference type="InterPro" id="IPR000301">
    <property type="entry name" value="Tetraspanin_animals"/>
</dbReference>
<evidence type="ECO:0000256" key="3">
    <source>
        <dbReference type="ARBA" id="ARBA00022692"/>
    </source>
</evidence>
<dbReference type="OrthoDB" id="438211at2759"/>
<comment type="similarity">
    <text evidence="2 7">Belongs to the tetraspanin (TM4SF) family.</text>
</comment>
<dbReference type="Pfam" id="PF00335">
    <property type="entry name" value="Tetraspanin"/>
    <property type="match status" value="1"/>
</dbReference>
<keyword evidence="4 7" id="KW-1133">Transmembrane helix</keyword>
<keyword evidence="3 7" id="KW-0812">Transmembrane</keyword>